<dbReference type="InterPro" id="IPR014001">
    <property type="entry name" value="Helicase_ATP-bd"/>
</dbReference>
<dbReference type="GO" id="GO:0004386">
    <property type="term" value="F:helicase activity"/>
    <property type="evidence" value="ECO:0007669"/>
    <property type="project" value="UniProtKB-KW"/>
</dbReference>
<evidence type="ECO:0000313" key="9">
    <source>
        <dbReference type="Proteomes" id="UP001342314"/>
    </source>
</evidence>
<feature type="domain" description="Helicase ATP-binding" evidence="6">
    <location>
        <begin position="1207"/>
        <end position="1372"/>
    </location>
</feature>
<proteinExistence type="predicted"/>
<dbReference type="InterPro" id="IPR004179">
    <property type="entry name" value="Sec63-dom"/>
</dbReference>
<dbReference type="EMBL" id="BQKY01000002">
    <property type="protein sequence ID" value="GJN88088.1"/>
    <property type="molecule type" value="Genomic_DNA"/>
</dbReference>
<dbReference type="PIRSF" id="PIRSF039073">
    <property type="entry name" value="BRR2"/>
    <property type="match status" value="1"/>
</dbReference>
<dbReference type="Pfam" id="PF23445">
    <property type="entry name" value="WHD_SNRNP200"/>
    <property type="match status" value="1"/>
</dbReference>
<feature type="domain" description="Helicase ATP-binding" evidence="6">
    <location>
        <begin position="341"/>
        <end position="535"/>
    </location>
</feature>
<dbReference type="SMART" id="SM00490">
    <property type="entry name" value="HELICc"/>
    <property type="match status" value="1"/>
</dbReference>
<dbReference type="SUPFAM" id="SSF46785">
    <property type="entry name" value="Winged helix' DNA-binding domain"/>
    <property type="match status" value="1"/>
</dbReference>
<dbReference type="Proteomes" id="UP001342314">
    <property type="component" value="Unassembled WGS sequence"/>
</dbReference>
<evidence type="ECO:0000256" key="5">
    <source>
        <dbReference type="SAM" id="MobiDB-lite"/>
    </source>
</evidence>
<dbReference type="Gene3D" id="3.40.50.300">
    <property type="entry name" value="P-loop containing nucleotide triphosphate hydrolases"/>
    <property type="match status" value="4"/>
</dbReference>
<dbReference type="InterPro" id="IPR027417">
    <property type="entry name" value="P-loop_NTPase"/>
</dbReference>
<dbReference type="SMART" id="SM00487">
    <property type="entry name" value="DEXDc"/>
    <property type="match status" value="2"/>
</dbReference>
<dbReference type="InterPro" id="IPR014756">
    <property type="entry name" value="Ig_E-set"/>
</dbReference>
<dbReference type="Pfam" id="PF02889">
    <property type="entry name" value="Sec63"/>
    <property type="match status" value="1"/>
</dbReference>
<dbReference type="InterPro" id="IPR036390">
    <property type="entry name" value="WH_DNA-bd_sf"/>
</dbReference>
<dbReference type="FunFam" id="1.10.10.10:FF:000024">
    <property type="entry name" value="U5 small nuclear ribonucleoprotein helicase"/>
    <property type="match status" value="1"/>
</dbReference>
<evidence type="ECO:0000256" key="3">
    <source>
        <dbReference type="ARBA" id="ARBA00022806"/>
    </source>
</evidence>
<dbReference type="FunFam" id="1.10.3380.10:FF:000001">
    <property type="entry name" value="U5 small nuclear ribonucleoprotein helicase"/>
    <property type="match status" value="1"/>
</dbReference>
<dbReference type="InterPro" id="IPR011545">
    <property type="entry name" value="DEAD/DEAH_box_helicase_dom"/>
</dbReference>
<feature type="domain" description="Helicase C-terminal" evidence="7">
    <location>
        <begin position="571"/>
        <end position="773"/>
    </location>
</feature>
<evidence type="ECO:0000256" key="2">
    <source>
        <dbReference type="ARBA" id="ARBA00022801"/>
    </source>
</evidence>
<dbReference type="CDD" id="cd18795">
    <property type="entry name" value="SF2_C_Ski2"/>
    <property type="match status" value="1"/>
</dbReference>
<dbReference type="SUPFAM" id="SSF52540">
    <property type="entry name" value="P-loop containing nucleoside triphosphate hydrolases"/>
    <property type="match status" value="4"/>
</dbReference>
<keyword evidence="2" id="KW-0378">Hydrolase</keyword>
<dbReference type="InterPro" id="IPR050474">
    <property type="entry name" value="Hel308_SKI2-like"/>
</dbReference>
<dbReference type="SMART" id="SM00973">
    <property type="entry name" value="Sec63"/>
    <property type="match status" value="1"/>
</dbReference>
<dbReference type="PROSITE" id="PS51192">
    <property type="entry name" value="HELICASE_ATP_BIND_1"/>
    <property type="match status" value="2"/>
</dbReference>
<evidence type="ECO:0000259" key="7">
    <source>
        <dbReference type="PROSITE" id="PS51194"/>
    </source>
</evidence>
<reference evidence="8 9" key="1">
    <citation type="submission" date="2021-12" db="EMBL/GenBank/DDBJ databases">
        <title>High titer production of polyol ester of fatty acids by Rhodotorula paludigena BS15 towards product separation-free biomass refinery.</title>
        <authorList>
            <person name="Mano J."/>
            <person name="Ono H."/>
            <person name="Tanaka T."/>
            <person name="Naito K."/>
            <person name="Sushida H."/>
            <person name="Ike M."/>
            <person name="Tokuyasu K."/>
            <person name="Kitaoka M."/>
        </authorList>
    </citation>
    <scope>NUCLEOTIDE SEQUENCE [LARGE SCALE GENOMIC DNA]</scope>
    <source>
        <strain evidence="8 9">BS15</strain>
    </source>
</reference>
<dbReference type="GO" id="GO:0016787">
    <property type="term" value="F:hydrolase activity"/>
    <property type="evidence" value="ECO:0007669"/>
    <property type="project" value="UniProtKB-KW"/>
</dbReference>
<keyword evidence="3" id="KW-0347">Helicase</keyword>
<dbReference type="InterPro" id="IPR001650">
    <property type="entry name" value="Helicase_C-like"/>
</dbReference>
<dbReference type="PROSITE" id="PS51194">
    <property type="entry name" value="HELICASE_CTER"/>
    <property type="match status" value="1"/>
</dbReference>
<dbReference type="GO" id="GO:0005524">
    <property type="term" value="F:ATP binding"/>
    <property type="evidence" value="ECO:0007669"/>
    <property type="project" value="UniProtKB-KW"/>
</dbReference>
<dbReference type="FunFam" id="3.40.50.300:FF:000102">
    <property type="entry name" value="RNA helicase, activating signal cointegrator 1"/>
    <property type="match status" value="1"/>
</dbReference>
<evidence type="ECO:0000313" key="8">
    <source>
        <dbReference type="EMBL" id="GJN88088.1"/>
    </source>
</evidence>
<dbReference type="Gene3D" id="1.10.3380.10">
    <property type="entry name" value="Sec63 N-terminal domain-like domain"/>
    <property type="match status" value="1"/>
</dbReference>
<evidence type="ECO:0000256" key="4">
    <source>
        <dbReference type="ARBA" id="ARBA00022840"/>
    </source>
</evidence>
<dbReference type="PANTHER" id="PTHR47961">
    <property type="entry name" value="DNA POLYMERASE THETA, PUTATIVE (AFU_ORTHOLOGUE AFUA_1G05260)-RELATED"/>
    <property type="match status" value="1"/>
</dbReference>
<dbReference type="InterPro" id="IPR036388">
    <property type="entry name" value="WH-like_DNA-bd_sf"/>
</dbReference>
<organism evidence="8 9">
    <name type="scientific">Rhodotorula paludigena</name>
    <dbReference type="NCBI Taxonomy" id="86838"/>
    <lineage>
        <taxon>Eukaryota</taxon>
        <taxon>Fungi</taxon>
        <taxon>Dikarya</taxon>
        <taxon>Basidiomycota</taxon>
        <taxon>Pucciniomycotina</taxon>
        <taxon>Microbotryomycetes</taxon>
        <taxon>Sporidiobolales</taxon>
        <taxon>Sporidiobolaceae</taxon>
        <taxon>Rhodotorula</taxon>
    </lineage>
</organism>
<feature type="region of interest" description="Disordered" evidence="5">
    <location>
        <begin position="1714"/>
        <end position="1759"/>
    </location>
</feature>
<evidence type="ECO:0000259" key="6">
    <source>
        <dbReference type="PROSITE" id="PS51192"/>
    </source>
</evidence>
<accession>A0AAV5GHJ9</accession>
<comment type="caution">
    <text evidence="8">The sequence shown here is derived from an EMBL/GenBank/DDBJ whole genome shotgun (WGS) entry which is preliminary data.</text>
</comment>
<dbReference type="PANTHER" id="PTHR47961:SF13">
    <property type="entry name" value="ACTIVATING SIGNAL COINTEGRATOR 1 COMPLEX SUBUNIT 3"/>
    <property type="match status" value="1"/>
</dbReference>
<dbReference type="Gene3D" id="2.60.40.150">
    <property type="entry name" value="C2 domain"/>
    <property type="match status" value="1"/>
</dbReference>
<name>A0AAV5GHJ9_9BASI</name>
<dbReference type="Pfam" id="PF00270">
    <property type="entry name" value="DEAD"/>
    <property type="match status" value="2"/>
</dbReference>
<dbReference type="InterPro" id="IPR057842">
    <property type="entry name" value="WH_MER3"/>
</dbReference>
<dbReference type="FunFam" id="3.40.50.300:FF:000062">
    <property type="entry name" value="U5 small nuclear ribonucleoprotein helicase"/>
    <property type="match status" value="1"/>
</dbReference>
<evidence type="ECO:0000256" key="1">
    <source>
        <dbReference type="ARBA" id="ARBA00022741"/>
    </source>
</evidence>
<dbReference type="Gene3D" id="1.10.10.10">
    <property type="entry name" value="Winged helix-like DNA-binding domain superfamily/Winged helix DNA-binding domain"/>
    <property type="match status" value="2"/>
</dbReference>
<keyword evidence="1" id="KW-0547">Nucleotide-binding</keyword>
<dbReference type="Pfam" id="PF00271">
    <property type="entry name" value="Helicase_C"/>
    <property type="match status" value="1"/>
</dbReference>
<keyword evidence="9" id="KW-1185">Reference proteome</keyword>
<gene>
    <name evidence="8" type="ORF">Rhopal_001044-T1</name>
</gene>
<keyword evidence="4" id="KW-0067">ATP-binding</keyword>
<protein>
    <recommendedName>
        <fullName evidence="10">RNA helicase</fullName>
    </recommendedName>
</protein>
<dbReference type="SUPFAM" id="SSF81296">
    <property type="entry name" value="E set domains"/>
    <property type="match status" value="1"/>
</dbReference>
<dbReference type="InterPro" id="IPR035892">
    <property type="entry name" value="C2_domain_sf"/>
</dbReference>
<dbReference type="GO" id="GO:0003676">
    <property type="term" value="F:nucleic acid binding"/>
    <property type="evidence" value="ECO:0007669"/>
    <property type="project" value="InterPro"/>
</dbReference>
<sequence>MAQPKPDSPAALVAALASTAATRVDAPVDAALSFVRASLPPNTVLSLAQAPAQVAALDRDPYPSLLHTPSPAPVPSTSTVAPAPSSSGALAWLHSSLPDQVRAAHALEVLQSARSDAEIQEELLEIWGFDALDDMGEAVRRRRDIVAAASSAAAPPAMHSHAGLTGAAFDGPSQLSAHARDYTPGSQLTFATADEVQAAKMARKMAKREKGKGRAADGAFDEPDVEEWMRIREEQLARGPGALVSGRRPAIEDAPQYPNVYISNKSGGVSLGGQKLALPLGTTRETKDITQHYEEITIPAPKAVPFRFNEKLVPIKEMDPWGQRTFHAYKTLNRLQSIVYPVGYKSNENMLVCAPTGAGKTDVALLTILRCLQNLSTTPLTSLSAPPTLPPPSAYKIVYVAPLKALAAEVTAKFAKRLAWAGVKVRELTGDMKLTKKEVDETGVIVTTPEKWDVVTRKGAGSGDGEVAEKVKLLIIDEVHLLHEDRGAVIESIVARTQRQVESMQSLIRIVGLSATLPNYVDVADFLGVNRYTGLFFFDSSFRPVPLEQHFVGVKGKPGSIQSRNNLDEAAFDKVAELVKAGHQCMVFVHARKDTVKTAQMLREKAIEEGIADLLDPSAGDDTNAKWLGFKRDLASSRNRELKELAAAGFGIHHAGMLRSDRNISERMFENNVTKVLCCTATLAWGVNLPAYAVVIKGTQVYDAGKGAFVDLSILDVLQIFGRAGRPQYEDQGVGYICTTSDKIDHYVSAITQQHPIESKFTAGLVDSLNAEISLGTVTNMDEGVRWLGYSYLFVRMRKNPLVYGMTAAEVEDDPLLGSKRLALINNAAKRLVEVQMIKHDPDLGTFTATDLGRIAARYYIRDASIEIFNKMFRPRMSEADILALIAASVEFEQIQVRENEVEELKKLIETACPCQVRGGTESSAGKVNVLLQAYISRAYIEDFALVSDTGYVSQNAGRIVRALLEIAMAKRWAPVSHVLLNMSKSIEKRMWPFAHPLSQFALPPDLLYNIERWADDLPISEVAAMSDKDFGTLVHQNERLGGLATQASRQFPSLAISASLQPLAHDLLRVRLELRKAFEWSEKQHGSLEAFWVWVEDDENLAILQLARMLVRPHSTKLQLHFTIPVVNAPKALYVRAVSDRWIGAEEEHYVDLGGLVLPPAPPPHLPLLELPLLNANDAFQQHPQLRELYGSENPTFDPVQTQAFHSVFHSAANVLLCSPSAPSRGTLLELAMWRTFNNNPSARILFLTPRKALARQVMFRLKNAFTRTSAIPVYLIGRDADVDSLVTASPSIGVSSPNPLLRRLRREVQPLESIDLIVAHDLHALDPAYELALSRLRWAYPSARIVGSSASLADATSIGDWLDVPEHSVYSFAPGTRTTSLTTNLQPFTTPHSYALLRQMVKPAYDAMRTAAGSTIAFVPSRSQCRITAGDLVTHSASDLEDSFVADGSLDTVIAFAESVTDPDLAEALTHGIAVFHEGLPAAEQRLALELFGSGAVRVLVASREACWTLPVRSSLVIVMSAQYVAIRPGADGQDEREVQEYPMPDLLQMQALAVPPSPDSSAEFLVLCQKDQAELYGKYFQQGVILESHLPLDPLVATTAFGDITAGRVKDRQDLVDQLSWTFASRRLEANPSYYLPDLSSPASSSFDSLLSRFADSVVDELELRCAILPSGRTDFAPSALGRFYAERSVPLEEVERLQRLPLHELIRATGGGAQDAKARDKKVNGTGATGGKADAAATMNGDTSPSPAGAVAPAQDPHLQSFHQRLPRAVKNVVGERGDLELNEWEKRILLAAYRAGRVPRGKGGLEEKQRALLERVVRSRI</sequence>
<feature type="region of interest" description="Disordered" evidence="5">
    <location>
        <begin position="61"/>
        <end position="81"/>
    </location>
</feature>
<evidence type="ECO:0008006" key="10">
    <source>
        <dbReference type="Google" id="ProtNLM"/>
    </source>
</evidence>
<dbReference type="SUPFAM" id="SSF158702">
    <property type="entry name" value="Sec63 N-terminal domain-like"/>
    <property type="match status" value="1"/>
</dbReference>